<dbReference type="InterPro" id="IPR045584">
    <property type="entry name" value="Pilin-like"/>
</dbReference>
<dbReference type="InterPro" id="IPR025640">
    <property type="entry name" value="GYF_2"/>
</dbReference>
<dbReference type="Gene3D" id="3.30.1490.40">
    <property type="match status" value="1"/>
</dbReference>
<keyword evidence="5" id="KW-1185">Reference proteome</keyword>
<comment type="caution">
    <text evidence="4">The sequence shown here is derived from an EMBL/GenBank/DDBJ whole genome shotgun (WGS) entry which is preliminary data.</text>
</comment>
<keyword evidence="2" id="KW-0472">Membrane</keyword>
<evidence type="ECO:0000259" key="3">
    <source>
        <dbReference type="Pfam" id="PF14237"/>
    </source>
</evidence>
<protein>
    <submittedName>
        <fullName evidence="4">DUF4339 domain-containing protein</fullName>
    </submittedName>
</protein>
<comment type="similarity">
    <text evidence="1">Belongs to the N-Me-Phe pilin family.</text>
</comment>
<sequence length="230" mass="25009">MSNAWYYTDIHGRQQGPITLEALQSAVEGGLLAHANLIWHEGWPEWRKLADVAQEIGVRLPAAPPALPPRAAPAGPRVVVAERDGSRSAVIVVVLVVVGVVFLGFVGILMAIAIPAYQDYTVRAKIGQALAEVTAVRLQVSETLINEDRCPLNGEEGIKDERGYASEVIDKVVVGTLANDASTCAIEISLSNKVGLPSGEDHRILMYLDSDQRWQHETNVPKRYLPASMR</sequence>
<evidence type="ECO:0000256" key="2">
    <source>
        <dbReference type="SAM" id="Phobius"/>
    </source>
</evidence>
<organism evidence="4 5">
    <name type="scientific">Pseudomarimonas arenosa</name>
    <dbReference type="NCBI Taxonomy" id="2774145"/>
    <lineage>
        <taxon>Bacteria</taxon>
        <taxon>Pseudomonadati</taxon>
        <taxon>Pseudomonadota</taxon>
        <taxon>Gammaproteobacteria</taxon>
        <taxon>Lysobacterales</taxon>
        <taxon>Lysobacteraceae</taxon>
        <taxon>Pseudomarimonas</taxon>
    </lineage>
</organism>
<dbReference type="InterPro" id="IPR001082">
    <property type="entry name" value="Pilin"/>
</dbReference>
<evidence type="ECO:0000313" key="5">
    <source>
        <dbReference type="Proteomes" id="UP000613768"/>
    </source>
</evidence>
<feature type="domain" description="GYF" evidence="3">
    <location>
        <begin position="5"/>
        <end position="54"/>
    </location>
</feature>
<dbReference type="SUPFAM" id="SSF54523">
    <property type="entry name" value="Pili subunits"/>
    <property type="match status" value="1"/>
</dbReference>
<dbReference type="Pfam" id="PF14237">
    <property type="entry name" value="GYF_2"/>
    <property type="match status" value="1"/>
</dbReference>
<dbReference type="InterPro" id="IPR035445">
    <property type="entry name" value="GYF-like_dom_sf"/>
</dbReference>
<dbReference type="AlphaFoldDB" id="A0AAW3ZU12"/>
<evidence type="ECO:0000256" key="1">
    <source>
        <dbReference type="ARBA" id="ARBA00005233"/>
    </source>
</evidence>
<keyword evidence="2" id="KW-0812">Transmembrane</keyword>
<reference evidence="4 5" key="1">
    <citation type="submission" date="2020-09" db="EMBL/GenBank/DDBJ databases">
        <title>Pseudoxanthomonas sp. CAU 1598 isolated from sand of Yaerae Beach.</title>
        <authorList>
            <person name="Kim W."/>
        </authorList>
    </citation>
    <scope>NUCLEOTIDE SEQUENCE [LARGE SCALE GENOMIC DNA]</scope>
    <source>
        <strain evidence="4 5">CAU 1598</strain>
    </source>
</reference>
<dbReference type="RefSeq" id="WP_192031021.1">
    <property type="nucleotide sequence ID" value="NZ_JACYTR010000057.1"/>
</dbReference>
<dbReference type="Gene3D" id="3.30.700.10">
    <property type="entry name" value="Glycoprotein, Type 4 Pilin"/>
    <property type="match status" value="1"/>
</dbReference>
<name>A0AAW3ZU12_9GAMM</name>
<evidence type="ECO:0000313" key="4">
    <source>
        <dbReference type="EMBL" id="MBD8527601.1"/>
    </source>
</evidence>
<gene>
    <name evidence="4" type="ORF">IFO71_17795</name>
</gene>
<dbReference type="GO" id="GO:0009289">
    <property type="term" value="C:pilus"/>
    <property type="evidence" value="ECO:0007669"/>
    <property type="project" value="InterPro"/>
</dbReference>
<accession>A0AAW3ZU12</accession>
<dbReference type="EMBL" id="JACYTR010000057">
    <property type="protein sequence ID" value="MBD8527601.1"/>
    <property type="molecule type" value="Genomic_DNA"/>
</dbReference>
<feature type="transmembrane region" description="Helical" evidence="2">
    <location>
        <begin position="89"/>
        <end position="117"/>
    </location>
</feature>
<dbReference type="Pfam" id="PF00114">
    <property type="entry name" value="Pilin"/>
    <property type="match status" value="1"/>
</dbReference>
<dbReference type="Proteomes" id="UP000613768">
    <property type="component" value="Unassembled WGS sequence"/>
</dbReference>
<proteinExistence type="inferred from homology"/>
<keyword evidence="2" id="KW-1133">Transmembrane helix</keyword>
<dbReference type="GO" id="GO:0007155">
    <property type="term" value="P:cell adhesion"/>
    <property type="evidence" value="ECO:0007669"/>
    <property type="project" value="InterPro"/>
</dbReference>